<accession>A0ABW4RZU2</accession>
<dbReference type="EMBL" id="JBHUGH010000001">
    <property type="protein sequence ID" value="MFD1910761.1"/>
    <property type="molecule type" value="Genomic_DNA"/>
</dbReference>
<dbReference type="NCBIfam" id="NF033103">
    <property type="entry name" value="bla_class_A"/>
    <property type="match status" value="1"/>
</dbReference>
<keyword evidence="5 6" id="KW-0046">Antibiotic resistance</keyword>
<comment type="caution">
    <text evidence="9">The sequence shown here is derived from an EMBL/GenBank/DDBJ whole genome shotgun (WGS) entry which is preliminary data.</text>
</comment>
<dbReference type="InterPro" id="IPR023650">
    <property type="entry name" value="Beta-lactam_class-A_AS"/>
</dbReference>
<keyword evidence="10" id="KW-1185">Reference proteome</keyword>
<organism evidence="9 10">
    <name type="scientific">Halodurantibacterium flavum</name>
    <dbReference type="NCBI Taxonomy" id="1382802"/>
    <lineage>
        <taxon>Bacteria</taxon>
        <taxon>Pseudomonadati</taxon>
        <taxon>Pseudomonadota</taxon>
        <taxon>Alphaproteobacteria</taxon>
        <taxon>Rhodobacterales</taxon>
        <taxon>Paracoccaceae</taxon>
        <taxon>Halodurantibacterium</taxon>
    </lineage>
</organism>
<name>A0ABW4RZU2_9RHOB</name>
<dbReference type="RefSeq" id="WP_390258663.1">
    <property type="nucleotide sequence ID" value="NZ_JBHUGH010000001.1"/>
</dbReference>
<dbReference type="Proteomes" id="UP001597353">
    <property type="component" value="Unassembled WGS sequence"/>
</dbReference>
<keyword evidence="7" id="KW-0732">Signal</keyword>
<feature type="signal peptide" evidence="7">
    <location>
        <begin position="1"/>
        <end position="27"/>
    </location>
</feature>
<dbReference type="GO" id="GO:0008800">
    <property type="term" value="F:beta-lactamase activity"/>
    <property type="evidence" value="ECO:0007669"/>
    <property type="project" value="UniProtKB-EC"/>
</dbReference>
<dbReference type="InterPro" id="IPR012338">
    <property type="entry name" value="Beta-lactam/transpept-like"/>
</dbReference>
<evidence type="ECO:0000259" key="8">
    <source>
        <dbReference type="Pfam" id="PF13354"/>
    </source>
</evidence>
<dbReference type="PRINTS" id="PR00118">
    <property type="entry name" value="BLACTAMASEA"/>
</dbReference>
<dbReference type="PANTHER" id="PTHR35333">
    <property type="entry name" value="BETA-LACTAMASE"/>
    <property type="match status" value="1"/>
</dbReference>
<gene>
    <name evidence="9" type="primary">bla</name>
    <name evidence="9" type="ORF">ACFSGJ_00870</name>
</gene>
<dbReference type="SUPFAM" id="SSF56601">
    <property type="entry name" value="beta-lactamase/transpeptidase-like"/>
    <property type="match status" value="1"/>
</dbReference>
<dbReference type="Pfam" id="PF13354">
    <property type="entry name" value="Beta-lactamase2"/>
    <property type="match status" value="1"/>
</dbReference>
<evidence type="ECO:0000256" key="7">
    <source>
        <dbReference type="SAM" id="SignalP"/>
    </source>
</evidence>
<dbReference type="PROSITE" id="PS00146">
    <property type="entry name" value="BETA_LACTAMASE_A"/>
    <property type="match status" value="1"/>
</dbReference>
<evidence type="ECO:0000313" key="10">
    <source>
        <dbReference type="Proteomes" id="UP001597353"/>
    </source>
</evidence>
<feature type="chain" id="PRO_5045419130" description="Beta-lactamase" evidence="7">
    <location>
        <begin position="28"/>
        <end position="293"/>
    </location>
</feature>
<evidence type="ECO:0000256" key="2">
    <source>
        <dbReference type="ARBA" id="ARBA00009009"/>
    </source>
</evidence>
<keyword evidence="4 6" id="KW-0378">Hydrolase</keyword>
<evidence type="ECO:0000256" key="5">
    <source>
        <dbReference type="ARBA" id="ARBA00023251"/>
    </source>
</evidence>
<comment type="similarity">
    <text evidence="2 6">Belongs to the class-A beta-lactamase family.</text>
</comment>
<evidence type="ECO:0000313" key="9">
    <source>
        <dbReference type="EMBL" id="MFD1910761.1"/>
    </source>
</evidence>
<comment type="catalytic activity">
    <reaction evidence="1 6">
        <text>a beta-lactam + H2O = a substituted beta-amino acid</text>
        <dbReference type="Rhea" id="RHEA:20401"/>
        <dbReference type="ChEBI" id="CHEBI:15377"/>
        <dbReference type="ChEBI" id="CHEBI:35627"/>
        <dbReference type="ChEBI" id="CHEBI:140347"/>
        <dbReference type="EC" id="3.5.2.6"/>
    </reaction>
</comment>
<dbReference type="Gene3D" id="3.40.710.10">
    <property type="entry name" value="DD-peptidase/beta-lactamase superfamily"/>
    <property type="match status" value="1"/>
</dbReference>
<proteinExistence type="inferred from homology"/>
<evidence type="ECO:0000256" key="1">
    <source>
        <dbReference type="ARBA" id="ARBA00001526"/>
    </source>
</evidence>
<dbReference type="EC" id="3.5.2.6" evidence="3 6"/>
<feature type="domain" description="Beta-lactamase class A catalytic" evidence="8">
    <location>
        <begin position="51"/>
        <end position="265"/>
    </location>
</feature>
<evidence type="ECO:0000256" key="6">
    <source>
        <dbReference type="RuleBase" id="RU361140"/>
    </source>
</evidence>
<dbReference type="PANTHER" id="PTHR35333:SF3">
    <property type="entry name" value="BETA-LACTAMASE-TYPE TRANSPEPTIDASE FOLD CONTAINING PROTEIN"/>
    <property type="match status" value="1"/>
</dbReference>
<sequence length="293" mass="30761">MPFTTSALSRAAAGLALGLSLASHALAETPLQHLAATVAEIEDRFDARVGLVLTNSGTGESWAHRADERFLMTSTAKVPLCGAVLARVDEGALSLSEALPVTDADILSYAPVTETRVGDSMTIADLCLAAIDMSDNTAANLLIDRLGGPQAVTQFLRDSGDPVSRLDRREPELNTFAPGDERDTSTPAAMADTLRNLLLGDVLTPASREQLADWMARGGVTGAFLRRDAPGDWIIHDKSGGGDQTRSIVALITPADGAPWVATIFLSDADVDFATRNAALQELSAAVIAVIRG</sequence>
<reference evidence="10" key="1">
    <citation type="journal article" date="2019" name="Int. J. Syst. Evol. Microbiol.">
        <title>The Global Catalogue of Microorganisms (GCM) 10K type strain sequencing project: providing services to taxonomists for standard genome sequencing and annotation.</title>
        <authorList>
            <consortium name="The Broad Institute Genomics Platform"/>
            <consortium name="The Broad Institute Genome Sequencing Center for Infectious Disease"/>
            <person name="Wu L."/>
            <person name="Ma J."/>
        </authorList>
    </citation>
    <scope>NUCLEOTIDE SEQUENCE [LARGE SCALE GENOMIC DNA]</scope>
    <source>
        <strain evidence="10">CGMCC 4.7242</strain>
    </source>
</reference>
<dbReference type="InterPro" id="IPR000871">
    <property type="entry name" value="Beta-lactam_class-A"/>
</dbReference>
<evidence type="ECO:0000256" key="3">
    <source>
        <dbReference type="ARBA" id="ARBA00012865"/>
    </source>
</evidence>
<evidence type="ECO:0000256" key="4">
    <source>
        <dbReference type="ARBA" id="ARBA00022801"/>
    </source>
</evidence>
<protein>
    <recommendedName>
        <fullName evidence="3 6">Beta-lactamase</fullName>
        <ecNumber evidence="3 6">3.5.2.6</ecNumber>
    </recommendedName>
</protein>
<dbReference type="InterPro" id="IPR045155">
    <property type="entry name" value="Beta-lactam_cat"/>
</dbReference>